<keyword evidence="4" id="KW-0238">DNA-binding</keyword>
<evidence type="ECO:0000313" key="9">
    <source>
        <dbReference type="Proteomes" id="UP000177960"/>
    </source>
</evidence>
<feature type="domain" description="RNA polymerase sigma-70 region 4" evidence="7">
    <location>
        <begin position="133"/>
        <end position="173"/>
    </location>
</feature>
<evidence type="ECO:0000256" key="3">
    <source>
        <dbReference type="ARBA" id="ARBA00023082"/>
    </source>
</evidence>
<dbReference type="InterPro" id="IPR036388">
    <property type="entry name" value="WH-like_DNA-bd_sf"/>
</dbReference>
<sequence>MIEGEKLHIKKAKKGNKEAFGLLYDYYLPKIYRYIFLKVSNEQEAEDLTHEVFFSAWRNMRGYKDEGFPFSSWLYRIAKNAVIDSYRTAKNNISLSKTGEDDFKVIDRSGENLDIDFQLEKIKKTIPLLRQDYQDVIIMRFVEDLSHEEIAGSMGKSEGAIRLIQHRALKELKDLYENGNTNGTIIKEV</sequence>
<evidence type="ECO:0000313" key="8">
    <source>
        <dbReference type="EMBL" id="OGY63220.1"/>
    </source>
</evidence>
<keyword evidence="2" id="KW-0805">Transcription regulation</keyword>
<gene>
    <name evidence="8" type="ORF">A3B92_03940</name>
</gene>
<dbReference type="AlphaFoldDB" id="A0A1G1ZGZ5"/>
<name>A0A1G1ZGZ5_9BACT</name>
<dbReference type="PANTHER" id="PTHR43133">
    <property type="entry name" value="RNA POLYMERASE ECF-TYPE SIGMA FACTO"/>
    <property type="match status" value="1"/>
</dbReference>
<dbReference type="PANTHER" id="PTHR43133:SF8">
    <property type="entry name" value="RNA POLYMERASE SIGMA FACTOR HI_1459-RELATED"/>
    <property type="match status" value="1"/>
</dbReference>
<dbReference type="InterPro" id="IPR007627">
    <property type="entry name" value="RNA_pol_sigma70_r2"/>
</dbReference>
<dbReference type="Gene3D" id="1.10.1740.10">
    <property type="match status" value="1"/>
</dbReference>
<comment type="caution">
    <text evidence="8">The sequence shown here is derived from an EMBL/GenBank/DDBJ whole genome shotgun (WGS) entry which is preliminary data.</text>
</comment>
<dbReference type="InterPro" id="IPR014284">
    <property type="entry name" value="RNA_pol_sigma-70_dom"/>
</dbReference>
<dbReference type="Proteomes" id="UP000177960">
    <property type="component" value="Unassembled WGS sequence"/>
</dbReference>
<evidence type="ECO:0000259" key="7">
    <source>
        <dbReference type="Pfam" id="PF04545"/>
    </source>
</evidence>
<evidence type="ECO:0000259" key="6">
    <source>
        <dbReference type="Pfam" id="PF04542"/>
    </source>
</evidence>
<keyword evidence="5" id="KW-0804">Transcription</keyword>
<dbReference type="InterPro" id="IPR039425">
    <property type="entry name" value="RNA_pol_sigma-70-like"/>
</dbReference>
<dbReference type="GO" id="GO:0006352">
    <property type="term" value="P:DNA-templated transcription initiation"/>
    <property type="evidence" value="ECO:0007669"/>
    <property type="project" value="InterPro"/>
</dbReference>
<keyword evidence="3" id="KW-0731">Sigma factor</keyword>
<dbReference type="Gene3D" id="1.10.10.10">
    <property type="entry name" value="Winged helix-like DNA-binding domain superfamily/Winged helix DNA-binding domain"/>
    <property type="match status" value="1"/>
</dbReference>
<dbReference type="InterPro" id="IPR007630">
    <property type="entry name" value="RNA_pol_sigma70_r4"/>
</dbReference>
<dbReference type="InterPro" id="IPR013325">
    <property type="entry name" value="RNA_pol_sigma_r2"/>
</dbReference>
<dbReference type="CDD" id="cd06171">
    <property type="entry name" value="Sigma70_r4"/>
    <property type="match status" value="1"/>
</dbReference>
<reference evidence="8 9" key="1">
    <citation type="journal article" date="2016" name="Nat. Commun.">
        <title>Thousands of microbial genomes shed light on interconnected biogeochemical processes in an aquifer system.</title>
        <authorList>
            <person name="Anantharaman K."/>
            <person name="Brown C.T."/>
            <person name="Hug L.A."/>
            <person name="Sharon I."/>
            <person name="Castelle C.J."/>
            <person name="Probst A.J."/>
            <person name="Thomas B.C."/>
            <person name="Singh A."/>
            <person name="Wilkins M.J."/>
            <person name="Karaoz U."/>
            <person name="Brodie E.L."/>
            <person name="Williams K.H."/>
            <person name="Hubbard S.S."/>
            <person name="Banfield J.F."/>
        </authorList>
    </citation>
    <scope>NUCLEOTIDE SEQUENCE [LARGE SCALE GENOMIC DNA]</scope>
</reference>
<evidence type="ECO:0000256" key="5">
    <source>
        <dbReference type="ARBA" id="ARBA00023163"/>
    </source>
</evidence>
<evidence type="ECO:0000256" key="1">
    <source>
        <dbReference type="ARBA" id="ARBA00010641"/>
    </source>
</evidence>
<dbReference type="EMBL" id="MHJG01000025">
    <property type="protein sequence ID" value="OGY63220.1"/>
    <property type="molecule type" value="Genomic_DNA"/>
</dbReference>
<evidence type="ECO:0000256" key="4">
    <source>
        <dbReference type="ARBA" id="ARBA00023125"/>
    </source>
</evidence>
<dbReference type="NCBIfam" id="TIGR02937">
    <property type="entry name" value="sigma70-ECF"/>
    <property type="match status" value="1"/>
</dbReference>
<dbReference type="Pfam" id="PF04545">
    <property type="entry name" value="Sigma70_r4"/>
    <property type="match status" value="1"/>
</dbReference>
<comment type="similarity">
    <text evidence="1">Belongs to the sigma-70 factor family. ECF subfamily.</text>
</comment>
<organism evidence="8 9">
    <name type="scientific">Candidatus Harrisonbacteria bacterium RIFCSPHIGHO2_02_FULL_42_16</name>
    <dbReference type="NCBI Taxonomy" id="1798404"/>
    <lineage>
        <taxon>Bacteria</taxon>
        <taxon>Candidatus Harrisoniibacteriota</taxon>
    </lineage>
</organism>
<evidence type="ECO:0000256" key="2">
    <source>
        <dbReference type="ARBA" id="ARBA00023015"/>
    </source>
</evidence>
<dbReference type="GO" id="GO:0003677">
    <property type="term" value="F:DNA binding"/>
    <property type="evidence" value="ECO:0007669"/>
    <property type="project" value="UniProtKB-KW"/>
</dbReference>
<proteinExistence type="inferred from homology"/>
<dbReference type="SUPFAM" id="SSF88946">
    <property type="entry name" value="Sigma2 domain of RNA polymerase sigma factors"/>
    <property type="match status" value="1"/>
</dbReference>
<accession>A0A1G1ZGZ5</accession>
<feature type="domain" description="RNA polymerase sigma-70 region 2" evidence="6">
    <location>
        <begin position="23"/>
        <end position="90"/>
    </location>
</feature>
<evidence type="ECO:0008006" key="10">
    <source>
        <dbReference type="Google" id="ProtNLM"/>
    </source>
</evidence>
<dbReference type="Pfam" id="PF04542">
    <property type="entry name" value="Sigma70_r2"/>
    <property type="match status" value="1"/>
</dbReference>
<dbReference type="SUPFAM" id="SSF88659">
    <property type="entry name" value="Sigma3 and sigma4 domains of RNA polymerase sigma factors"/>
    <property type="match status" value="1"/>
</dbReference>
<dbReference type="GO" id="GO:0016987">
    <property type="term" value="F:sigma factor activity"/>
    <property type="evidence" value="ECO:0007669"/>
    <property type="project" value="UniProtKB-KW"/>
</dbReference>
<dbReference type="STRING" id="1798404.A3B92_03940"/>
<protein>
    <recommendedName>
        <fullName evidence="10">RNA polymerase subunit sigma-24</fullName>
    </recommendedName>
</protein>
<dbReference type="InterPro" id="IPR013324">
    <property type="entry name" value="RNA_pol_sigma_r3/r4-like"/>
</dbReference>